<evidence type="ECO:0000256" key="2">
    <source>
        <dbReference type="SAM" id="MobiDB-lite"/>
    </source>
</evidence>
<organism evidence="3 4">
    <name type="scientific">Hibiscus sabdariffa</name>
    <name type="common">roselle</name>
    <dbReference type="NCBI Taxonomy" id="183260"/>
    <lineage>
        <taxon>Eukaryota</taxon>
        <taxon>Viridiplantae</taxon>
        <taxon>Streptophyta</taxon>
        <taxon>Embryophyta</taxon>
        <taxon>Tracheophyta</taxon>
        <taxon>Spermatophyta</taxon>
        <taxon>Magnoliopsida</taxon>
        <taxon>eudicotyledons</taxon>
        <taxon>Gunneridae</taxon>
        <taxon>Pentapetalae</taxon>
        <taxon>rosids</taxon>
        <taxon>malvids</taxon>
        <taxon>Malvales</taxon>
        <taxon>Malvaceae</taxon>
        <taxon>Malvoideae</taxon>
        <taxon>Hibiscus</taxon>
    </lineage>
</organism>
<sequence length="500" mass="57456">MEQNPPQEAQEPPKDSTFMQSSTTLSGQSSMEDAIRDVQSLKTLNNLLIEMVHANRERIEVVTKTYEILEAQLNQSMSLELQNEVLWVCTATQMKEKGIETERVIGSLGDRVDELLGRLENERGRWGLVCEERDLARNEASLMKDKITAMEENERKFAEEIGTLKVECGRFIGEKDELEKAKGLMVKEKDLLEKNIKDKVHEVGALRRKIEAFEKEKQEMEMEKNEQRMKNDELEKETRELSQVVLNLRKEEGILRSKVLELEKNYGEAMGGEAKVIGALVEEKRAIGMNLERLMEEMDSALKSLEMAMVKLEDMQRRIDKSFDERDAARTVLKTNRELEYMKKKIVDFLEEFLGEKVTGKSENSELQVVNRLMIDRSFNDLRAKMESSGISHGQVLTLLKNMASLLCQSKDEKDRKEKEEARVAEKKLEEEIKLIATDLEAIKQAFNNEETWAQDLKLKVEVMEKTIAGWQKKISVWKLVASATTIMSALTCAHSATRK</sequence>
<name>A0ABR2FYJ7_9ROSI</name>
<evidence type="ECO:0000313" key="4">
    <source>
        <dbReference type="Proteomes" id="UP001472677"/>
    </source>
</evidence>
<feature type="coiled-coil region" evidence="1">
    <location>
        <begin position="133"/>
        <end position="251"/>
    </location>
</feature>
<gene>
    <name evidence="3" type="ORF">V6N12_023741</name>
</gene>
<feature type="coiled-coil region" evidence="1">
    <location>
        <begin position="410"/>
        <end position="474"/>
    </location>
</feature>
<accession>A0ABR2FYJ7</accession>
<feature type="coiled-coil region" evidence="1">
    <location>
        <begin position="291"/>
        <end position="325"/>
    </location>
</feature>
<comment type="caution">
    <text evidence="3">The sequence shown here is derived from an EMBL/GenBank/DDBJ whole genome shotgun (WGS) entry which is preliminary data.</text>
</comment>
<keyword evidence="4" id="KW-1185">Reference proteome</keyword>
<feature type="region of interest" description="Disordered" evidence="2">
    <location>
        <begin position="1"/>
        <end position="31"/>
    </location>
</feature>
<keyword evidence="1" id="KW-0175">Coiled coil</keyword>
<protein>
    <submittedName>
        <fullName evidence="3">Uncharacterized protein</fullName>
    </submittedName>
</protein>
<feature type="compositionally biased region" description="Low complexity" evidence="2">
    <location>
        <begin position="1"/>
        <end position="10"/>
    </location>
</feature>
<dbReference type="Proteomes" id="UP001472677">
    <property type="component" value="Unassembled WGS sequence"/>
</dbReference>
<feature type="compositionally biased region" description="Polar residues" evidence="2">
    <location>
        <begin position="17"/>
        <end position="31"/>
    </location>
</feature>
<evidence type="ECO:0000256" key="1">
    <source>
        <dbReference type="SAM" id="Coils"/>
    </source>
</evidence>
<evidence type="ECO:0000313" key="3">
    <source>
        <dbReference type="EMBL" id="KAK8589341.1"/>
    </source>
</evidence>
<reference evidence="3 4" key="1">
    <citation type="journal article" date="2024" name="G3 (Bethesda)">
        <title>Genome assembly of Hibiscus sabdariffa L. provides insights into metabolisms of medicinal natural products.</title>
        <authorList>
            <person name="Kim T."/>
        </authorList>
    </citation>
    <scope>NUCLEOTIDE SEQUENCE [LARGE SCALE GENOMIC DNA]</scope>
    <source>
        <strain evidence="3">TK-2024</strain>
        <tissue evidence="3">Old leaves</tissue>
    </source>
</reference>
<proteinExistence type="predicted"/>
<dbReference type="EMBL" id="JBBPBM010000004">
    <property type="protein sequence ID" value="KAK8589341.1"/>
    <property type="molecule type" value="Genomic_DNA"/>
</dbReference>